<reference evidence="3" key="1">
    <citation type="submission" date="2017-01" db="EMBL/GenBank/DDBJ databases">
        <authorList>
            <person name="Varghese N."/>
            <person name="Submissions S."/>
        </authorList>
    </citation>
    <scope>NUCLEOTIDE SEQUENCE [LARGE SCALE GENOMIC DNA]</scope>
    <source>
        <strain evidence="3">DSM 23127</strain>
    </source>
</reference>
<dbReference type="AlphaFoldDB" id="A0A1N7J6T1"/>
<feature type="domain" description="YdhG-like" evidence="1">
    <location>
        <begin position="20"/>
        <end position="129"/>
    </location>
</feature>
<dbReference type="EMBL" id="FTOC01000004">
    <property type="protein sequence ID" value="SIS44951.1"/>
    <property type="molecule type" value="Genomic_DNA"/>
</dbReference>
<dbReference type="InterPro" id="IPR014922">
    <property type="entry name" value="YdhG-like"/>
</dbReference>
<organism evidence="2 3">
    <name type="scientific">Salimicrobium flavidum</name>
    <dbReference type="NCBI Taxonomy" id="570947"/>
    <lineage>
        <taxon>Bacteria</taxon>
        <taxon>Bacillati</taxon>
        <taxon>Bacillota</taxon>
        <taxon>Bacilli</taxon>
        <taxon>Bacillales</taxon>
        <taxon>Bacillaceae</taxon>
        <taxon>Salimicrobium</taxon>
    </lineage>
</organism>
<dbReference type="RefSeq" id="WP_076558133.1">
    <property type="nucleotide sequence ID" value="NZ_FTOC01000004.1"/>
</dbReference>
<sequence length="149" mass="17113">MKIEAGTIEELFEASGQFEEDLRKLDEWIMETEPHVKRQLISGTSITMMGYGEMDWQNDNDGDYWPVIGVAPQKNNLSVYVSGKKDGKPLLEVYTKEVLGGVNNGKHCIRIRNLKKVDEGKMKEAIRDAFAWAAEQRERFEKKRTSTDE</sequence>
<dbReference type="Pfam" id="PF08818">
    <property type="entry name" value="DUF1801"/>
    <property type="match status" value="1"/>
</dbReference>
<evidence type="ECO:0000313" key="2">
    <source>
        <dbReference type="EMBL" id="SIS44951.1"/>
    </source>
</evidence>
<proteinExistence type="predicted"/>
<dbReference type="SUPFAM" id="SSF159888">
    <property type="entry name" value="YdhG-like"/>
    <property type="match status" value="1"/>
</dbReference>
<name>A0A1N7J6T1_9BACI</name>
<accession>A0A1N7J6T1</accession>
<dbReference type="Proteomes" id="UP000187608">
    <property type="component" value="Unassembled WGS sequence"/>
</dbReference>
<protein>
    <recommendedName>
        <fullName evidence="1">YdhG-like domain-containing protein</fullName>
    </recommendedName>
</protein>
<gene>
    <name evidence="2" type="ORF">SAMN05421687_10421</name>
</gene>
<evidence type="ECO:0000313" key="3">
    <source>
        <dbReference type="Proteomes" id="UP000187608"/>
    </source>
</evidence>
<keyword evidence="3" id="KW-1185">Reference proteome</keyword>
<dbReference type="OrthoDB" id="9813231at2"/>
<evidence type="ECO:0000259" key="1">
    <source>
        <dbReference type="Pfam" id="PF08818"/>
    </source>
</evidence>